<evidence type="ECO:0000313" key="3">
    <source>
        <dbReference type="EMBL" id="CAF9921205.1"/>
    </source>
</evidence>
<feature type="transmembrane region" description="Helical" evidence="2">
    <location>
        <begin position="25"/>
        <end position="54"/>
    </location>
</feature>
<gene>
    <name evidence="3" type="ORF">HETSPECPRED_004462</name>
</gene>
<feature type="region of interest" description="Disordered" evidence="1">
    <location>
        <begin position="65"/>
        <end position="100"/>
    </location>
</feature>
<reference evidence="3" key="1">
    <citation type="submission" date="2021-03" db="EMBL/GenBank/DDBJ databases">
        <authorList>
            <person name="Tagirdzhanova G."/>
        </authorList>
    </citation>
    <scope>NUCLEOTIDE SEQUENCE</scope>
</reference>
<comment type="caution">
    <text evidence="3">The sequence shown here is derived from an EMBL/GenBank/DDBJ whole genome shotgun (WGS) entry which is preliminary data.</text>
</comment>
<organism evidence="3 4">
    <name type="scientific">Heterodermia speciosa</name>
    <dbReference type="NCBI Taxonomy" id="116794"/>
    <lineage>
        <taxon>Eukaryota</taxon>
        <taxon>Fungi</taxon>
        <taxon>Dikarya</taxon>
        <taxon>Ascomycota</taxon>
        <taxon>Pezizomycotina</taxon>
        <taxon>Lecanoromycetes</taxon>
        <taxon>OSLEUM clade</taxon>
        <taxon>Lecanoromycetidae</taxon>
        <taxon>Caliciales</taxon>
        <taxon>Physciaceae</taxon>
        <taxon>Heterodermia</taxon>
    </lineage>
</organism>
<name>A0A8H3IHN3_9LECA</name>
<keyword evidence="2" id="KW-0812">Transmembrane</keyword>
<evidence type="ECO:0000313" key="4">
    <source>
        <dbReference type="Proteomes" id="UP000664521"/>
    </source>
</evidence>
<sequence length="100" mass="10663">MNPNLSSRSGGVSAARPVKSAMHPVLIGIALLILVSKTVDWLAVAIICYTIIYFEKINGSSFSEGARNESLDSGLSSSEDKCSTVEPQEHRPGKPSKTSQ</sequence>
<feature type="non-terminal residue" evidence="3">
    <location>
        <position position="100"/>
    </location>
</feature>
<protein>
    <submittedName>
        <fullName evidence="3">Uncharacterized protein</fullName>
    </submittedName>
</protein>
<keyword evidence="2" id="KW-1133">Transmembrane helix</keyword>
<keyword evidence="4" id="KW-1185">Reference proteome</keyword>
<dbReference type="AlphaFoldDB" id="A0A8H3IHN3"/>
<feature type="compositionally biased region" description="Basic and acidic residues" evidence="1">
    <location>
        <begin position="78"/>
        <end position="92"/>
    </location>
</feature>
<dbReference type="EMBL" id="CAJPDS010000027">
    <property type="protein sequence ID" value="CAF9921205.1"/>
    <property type="molecule type" value="Genomic_DNA"/>
</dbReference>
<accession>A0A8H3IHN3</accession>
<keyword evidence="2" id="KW-0472">Membrane</keyword>
<evidence type="ECO:0000256" key="1">
    <source>
        <dbReference type="SAM" id="MobiDB-lite"/>
    </source>
</evidence>
<evidence type="ECO:0000256" key="2">
    <source>
        <dbReference type="SAM" id="Phobius"/>
    </source>
</evidence>
<dbReference type="Proteomes" id="UP000664521">
    <property type="component" value="Unassembled WGS sequence"/>
</dbReference>
<proteinExistence type="predicted"/>